<dbReference type="FunFam" id="3.80.10.10:FF:000142">
    <property type="entry name" value="Ran GTPase activating protein 1"/>
    <property type="match status" value="1"/>
</dbReference>
<dbReference type="Proteomes" id="UP001311232">
    <property type="component" value="Unassembled WGS sequence"/>
</dbReference>
<dbReference type="SMART" id="SM00368">
    <property type="entry name" value="LRR_RI"/>
    <property type="match status" value="7"/>
</dbReference>
<dbReference type="GO" id="GO:0048471">
    <property type="term" value="C:perinuclear region of cytoplasm"/>
    <property type="evidence" value="ECO:0007669"/>
    <property type="project" value="TreeGrafter"/>
</dbReference>
<evidence type="ECO:0000256" key="9">
    <source>
        <dbReference type="SAM" id="Phobius"/>
    </source>
</evidence>
<evidence type="ECO:0000256" key="1">
    <source>
        <dbReference type="ARBA" id="ARBA00004123"/>
    </source>
</evidence>
<dbReference type="SUPFAM" id="SSF69099">
    <property type="entry name" value="Ran-GTPase activating protein 1 (RanGAP1), C-terminal domain"/>
    <property type="match status" value="1"/>
</dbReference>
<dbReference type="GO" id="GO:0007165">
    <property type="term" value="P:signal transduction"/>
    <property type="evidence" value="ECO:0007669"/>
    <property type="project" value="InterPro"/>
</dbReference>
<feature type="compositionally biased region" description="Acidic residues" evidence="8">
    <location>
        <begin position="402"/>
        <end position="430"/>
    </location>
</feature>
<keyword evidence="4" id="KW-0677">Repeat</keyword>
<evidence type="ECO:0000313" key="11">
    <source>
        <dbReference type="EMBL" id="KAK5607205.1"/>
    </source>
</evidence>
<dbReference type="AlphaFoldDB" id="A0AAV9RE16"/>
<sequence>MTQTETPSRGSVTSEGLATRAPYGRSGVCFFFQLYRKVLKKVVNMASDDITQLADSLSKTHVGDGELSFKGLGLKLDNAESVRELVSKIEQYQGLRALRLGGNTVGVEAAKAIAKALCSKDQLQRCYWSDMFTGRLRSEIPTALMSLSGALMSAGARLTELDLSDNAFGPDGVKGIEQLMKSPSCHTLRELRLNNCGLGIGGGKILAEALIESHKKSTALGSPLRLKVFFAGRNRLENEGASALAKAFQLMGTLEEIHMPQNGINYAGVIALASAIRQNPDLQVLNFNDNTFTKRGTLAMAQALRLLRNVQVINFGDCLVRTEGAIALAAVLREGLPILRELNLSFGEITGGAALVVAQAAMDKPDMEKVNLNGNCLGEDGCEVLREVMDNMDKGDMLASLSEDEGEPDDEEDEDSANGDSDASDECYETDECEEIVKENGITGGGSPGKPQKQAEIQTFLHSPTAEKLSHMKMNLQEQVNAAEPNQAADIFLKIGSLYSEDTEAKLAVFEMIDEVLKKVLSASALQSYCFLTSLLVLMGVLKGERKVKKLSLVPGQLLCLEHAVQQEYFTQDHVSLLHTLLSRNGDALKSCSAARERLCSALEKKWHKFH</sequence>
<dbReference type="CDD" id="cd00116">
    <property type="entry name" value="LRR_RI"/>
    <property type="match status" value="1"/>
</dbReference>
<evidence type="ECO:0000256" key="7">
    <source>
        <dbReference type="ARBA" id="ARBA00074239"/>
    </source>
</evidence>
<feature type="region of interest" description="Disordered" evidence="8">
    <location>
        <begin position="399"/>
        <end position="430"/>
    </location>
</feature>
<dbReference type="SUPFAM" id="SSF52047">
    <property type="entry name" value="RNI-like"/>
    <property type="match status" value="1"/>
</dbReference>
<evidence type="ECO:0000256" key="5">
    <source>
        <dbReference type="ARBA" id="ARBA00023242"/>
    </source>
</evidence>
<dbReference type="Gene3D" id="3.80.10.10">
    <property type="entry name" value="Ribonuclease Inhibitor"/>
    <property type="match status" value="1"/>
</dbReference>
<feature type="transmembrane region" description="Helical" evidence="9">
    <location>
        <begin position="520"/>
        <end position="542"/>
    </location>
</feature>
<dbReference type="GO" id="GO:0005829">
    <property type="term" value="C:cytosol"/>
    <property type="evidence" value="ECO:0007669"/>
    <property type="project" value="TreeGrafter"/>
</dbReference>
<keyword evidence="9" id="KW-0812">Transmembrane</keyword>
<evidence type="ECO:0000256" key="3">
    <source>
        <dbReference type="ARBA" id="ARBA00022614"/>
    </source>
</evidence>
<dbReference type="PANTHER" id="PTHR24113">
    <property type="entry name" value="RAN GTPASE-ACTIVATING PROTEIN 1"/>
    <property type="match status" value="1"/>
</dbReference>
<name>A0AAV9RE16_9TELE</name>
<keyword evidence="9" id="KW-1133">Transmembrane helix</keyword>
<keyword evidence="12" id="KW-1185">Reference proteome</keyword>
<accession>A0AAV9RE16</accession>
<dbReference type="GO" id="GO:0005634">
    <property type="term" value="C:nucleus"/>
    <property type="evidence" value="ECO:0007669"/>
    <property type="project" value="UniProtKB-SubCell"/>
</dbReference>
<dbReference type="InterPro" id="IPR001611">
    <property type="entry name" value="Leu-rich_rpt"/>
</dbReference>
<dbReference type="InterPro" id="IPR009109">
    <property type="entry name" value="Ran_GTPase_activating_1_C"/>
</dbReference>
<organism evidence="11 12">
    <name type="scientific">Crenichthys baileyi</name>
    <name type="common">White River springfish</name>
    <dbReference type="NCBI Taxonomy" id="28760"/>
    <lineage>
        <taxon>Eukaryota</taxon>
        <taxon>Metazoa</taxon>
        <taxon>Chordata</taxon>
        <taxon>Craniata</taxon>
        <taxon>Vertebrata</taxon>
        <taxon>Euteleostomi</taxon>
        <taxon>Actinopterygii</taxon>
        <taxon>Neopterygii</taxon>
        <taxon>Teleostei</taxon>
        <taxon>Neoteleostei</taxon>
        <taxon>Acanthomorphata</taxon>
        <taxon>Ovalentaria</taxon>
        <taxon>Atherinomorphae</taxon>
        <taxon>Cyprinodontiformes</taxon>
        <taxon>Goodeidae</taxon>
        <taxon>Crenichthys</taxon>
    </lineage>
</organism>
<keyword evidence="3" id="KW-0433">Leucine-rich repeat</keyword>
<evidence type="ECO:0000259" key="10">
    <source>
        <dbReference type="Pfam" id="PF07834"/>
    </source>
</evidence>
<gene>
    <name evidence="11" type="ORF">CRENBAI_005563</name>
</gene>
<dbReference type="GO" id="GO:0005096">
    <property type="term" value="F:GTPase activator activity"/>
    <property type="evidence" value="ECO:0007669"/>
    <property type="project" value="UniProtKB-KW"/>
</dbReference>
<keyword evidence="2" id="KW-0343">GTPase activation</keyword>
<comment type="caution">
    <text evidence="11">The sequence shown here is derived from an EMBL/GenBank/DDBJ whole genome shotgun (WGS) entry which is preliminary data.</text>
</comment>
<keyword evidence="5" id="KW-0539">Nucleus</keyword>
<dbReference type="Pfam" id="PF13516">
    <property type="entry name" value="LRR_6"/>
    <property type="match status" value="2"/>
</dbReference>
<dbReference type="PANTHER" id="PTHR24113:SF12">
    <property type="entry name" value="RAN GTPASE-ACTIVATING PROTEIN 1"/>
    <property type="match status" value="1"/>
</dbReference>
<dbReference type="Pfam" id="PF07834">
    <property type="entry name" value="RanGAP1_C"/>
    <property type="match status" value="1"/>
</dbReference>
<dbReference type="InterPro" id="IPR036720">
    <property type="entry name" value="RanGAP1_C_sf"/>
</dbReference>
<evidence type="ECO:0000256" key="8">
    <source>
        <dbReference type="SAM" id="MobiDB-lite"/>
    </source>
</evidence>
<dbReference type="InterPro" id="IPR027038">
    <property type="entry name" value="RanGap"/>
</dbReference>
<comment type="subcellular location">
    <subcellularLocation>
        <location evidence="1">Nucleus</location>
    </subcellularLocation>
</comment>
<dbReference type="GO" id="GO:0031267">
    <property type="term" value="F:small GTPase binding"/>
    <property type="evidence" value="ECO:0007669"/>
    <property type="project" value="TreeGrafter"/>
</dbReference>
<evidence type="ECO:0000313" key="12">
    <source>
        <dbReference type="Proteomes" id="UP001311232"/>
    </source>
</evidence>
<protein>
    <recommendedName>
        <fullName evidence="7">Ran GTPase-activating protein 1</fullName>
    </recommendedName>
</protein>
<evidence type="ECO:0000256" key="2">
    <source>
        <dbReference type="ARBA" id="ARBA00022468"/>
    </source>
</evidence>
<dbReference type="Gene3D" id="1.25.40.200">
    <property type="entry name" value="Ran-GTPase activating protein 1, C-terminal domain"/>
    <property type="match status" value="1"/>
</dbReference>
<keyword evidence="9" id="KW-0472">Membrane</keyword>
<comment type="similarity">
    <text evidence="6">Belongs to the RNA1 family.</text>
</comment>
<proteinExistence type="inferred from homology"/>
<evidence type="ECO:0000256" key="6">
    <source>
        <dbReference type="ARBA" id="ARBA00060740"/>
    </source>
</evidence>
<feature type="domain" description="Ran-GTPase activating protein 1 C-terminal" evidence="10">
    <location>
        <begin position="440"/>
        <end position="603"/>
    </location>
</feature>
<evidence type="ECO:0000256" key="4">
    <source>
        <dbReference type="ARBA" id="ARBA00022737"/>
    </source>
</evidence>
<dbReference type="GO" id="GO:0006913">
    <property type="term" value="P:nucleocytoplasmic transport"/>
    <property type="evidence" value="ECO:0007669"/>
    <property type="project" value="TreeGrafter"/>
</dbReference>
<reference evidence="11 12" key="1">
    <citation type="submission" date="2021-06" db="EMBL/GenBank/DDBJ databases">
        <authorList>
            <person name="Palmer J.M."/>
        </authorList>
    </citation>
    <scope>NUCLEOTIDE SEQUENCE [LARGE SCALE GENOMIC DNA]</scope>
    <source>
        <strain evidence="11 12">MEX-2019</strain>
        <tissue evidence="11">Muscle</tissue>
    </source>
</reference>
<dbReference type="EMBL" id="JAHHUM010002031">
    <property type="protein sequence ID" value="KAK5607205.1"/>
    <property type="molecule type" value="Genomic_DNA"/>
</dbReference>
<dbReference type="InterPro" id="IPR032675">
    <property type="entry name" value="LRR_dom_sf"/>
</dbReference>